<sequence>MLNATVMPWSSVVSRSFRLSIIATALASLGALTACSSTPQKSSVHKTSVADDELLDADSFDSLENLLYATDMRAVEGDRLLILRHGDVWKRMTVGFKMNLNVYNPRIEAQRSWFITRQPYLDRLSARASRYIYYTVKEAERRGIPTELALLPVIESSYDPAATSSAAAAGMWQFIPSTGKIYGLRQTDLYDGRRDVVESTRAAYEYLSSLYNQFGSWELALAAYNGGPGRVQQAINRNKAAGLSTDFWSLRLPTETMNYVPRFLAVAQIIKNPHQYGVSLPAIANRPHFREVNIPGAIDLNELSRISGVSRGELYALNPGHRGNYTDPYAPHRILIPNEVNASVDNKIAKMKTVSGYGGMWAGGAAPLPTLKSNTTTSSPSSVLVTRQPSQLQNSGALTTQVSRSNSASNNSTNNSSIKITSGSNTSTSNSQVTAAASPAFNKQSTPQGSNALATFASSAYVPSAPRLPVSITPSASVKQINAEPPISAAEKQIIVAEQAEQTATTTAQAAMQVERMAEPQPSEAEKQQVIAELEKIAPKGTEIVDPLDGKIRLTAIQSSQSIAEQTGQEVELNYAIPKAVAEAEIAANSADVARNRDKPIIETPNEVVVVQPKGKREIYTVQAGDTLAIIASRFGVSWRDIANWNQINADRPLYVGTKLYLYNVKPTATASQSTAKSKAPERYTVRAGDSLTGLANQYQLDLREVAAWNNLSPTSNLRIGQRITLVEPKNFNAKSQQNDADSTDLGKARNTATSSIKTVDYRVKRGEYLKQIADRYAMSTTELAAINPDLNPTSGLFVGQKIKVPADQLQAKTSNKATDNSTQSKSAESTPSKPDIQTMSYTVVAGDYLSSVATKHKISLADLAALNDLKTNSQIFIGQKLQVPAQEDTKKSSAKSNSSSKRPSTYQVQSGDTLIGVADKFDLYVKDLAAMNDIETNAMLYRGQVLKLDGDASISSGSSSNSASSSSSSTSKATDKAKAEPEDKVTSRYQGATDSYTVRSGESLTALANRYGISNTDLAGLNNISSRASLRVGQKLKVPKMTQSYQVQRGDSLIALARKYGISTDELAEMNNLKSNAQLQLGQRITVPNR</sequence>
<evidence type="ECO:0000313" key="5">
    <source>
        <dbReference type="EMBL" id="SDB85560.1"/>
    </source>
</evidence>
<feature type="domain" description="LysM" evidence="4">
    <location>
        <begin position="905"/>
        <end position="949"/>
    </location>
</feature>
<dbReference type="AlphaFoldDB" id="A0A1G6GU49"/>
<keyword evidence="6" id="KW-1185">Reference proteome</keyword>
<dbReference type="PANTHER" id="PTHR33734">
    <property type="entry name" value="LYSM DOMAIN-CONTAINING GPI-ANCHORED PROTEIN 2"/>
    <property type="match status" value="1"/>
</dbReference>
<feature type="region of interest" description="Disordered" evidence="2">
    <location>
        <begin position="809"/>
        <end position="835"/>
    </location>
</feature>
<accession>A0A1G6GU49</accession>
<dbReference type="Pfam" id="PF01464">
    <property type="entry name" value="SLT"/>
    <property type="match status" value="1"/>
</dbReference>
<feature type="region of interest" description="Disordered" evidence="2">
    <location>
        <begin position="887"/>
        <end position="910"/>
    </location>
</feature>
<dbReference type="PANTHER" id="PTHR33734:SF22">
    <property type="entry name" value="MEMBRANE-BOUND LYTIC MUREIN TRANSGLYCOSYLASE D"/>
    <property type="match status" value="1"/>
</dbReference>
<dbReference type="SUPFAM" id="SSF53955">
    <property type="entry name" value="Lysozyme-like"/>
    <property type="match status" value="1"/>
</dbReference>
<dbReference type="CDD" id="cd00118">
    <property type="entry name" value="LysM"/>
    <property type="match status" value="7"/>
</dbReference>
<organism evidence="5 6">
    <name type="scientific">Acinetobacter marinus</name>
    <dbReference type="NCBI Taxonomy" id="281375"/>
    <lineage>
        <taxon>Bacteria</taxon>
        <taxon>Pseudomonadati</taxon>
        <taxon>Pseudomonadota</taxon>
        <taxon>Gammaproteobacteria</taxon>
        <taxon>Moraxellales</taxon>
        <taxon>Moraxellaceae</taxon>
        <taxon>Acinetobacter</taxon>
    </lineage>
</organism>
<evidence type="ECO:0000256" key="2">
    <source>
        <dbReference type="SAM" id="MobiDB-lite"/>
    </source>
</evidence>
<feature type="chain" id="PRO_5017175435" evidence="3">
    <location>
        <begin position="26"/>
        <end position="1091"/>
    </location>
</feature>
<dbReference type="PROSITE" id="PS00922">
    <property type="entry name" value="TRANSGLYCOSYLASE"/>
    <property type="match status" value="1"/>
</dbReference>
<dbReference type="Gene3D" id="3.10.350.10">
    <property type="entry name" value="LysM domain"/>
    <property type="match status" value="7"/>
</dbReference>
<feature type="domain" description="LysM" evidence="4">
    <location>
        <begin position="995"/>
        <end position="1039"/>
    </location>
</feature>
<dbReference type="GO" id="GO:0000270">
    <property type="term" value="P:peptidoglycan metabolic process"/>
    <property type="evidence" value="ECO:0007669"/>
    <property type="project" value="InterPro"/>
</dbReference>
<dbReference type="InterPro" id="IPR000189">
    <property type="entry name" value="Transglyc_AS"/>
</dbReference>
<feature type="compositionally biased region" description="Low complexity" evidence="2">
    <location>
        <begin position="371"/>
        <end position="386"/>
    </location>
</feature>
<dbReference type="SMART" id="SM00257">
    <property type="entry name" value="LysM"/>
    <property type="match status" value="7"/>
</dbReference>
<dbReference type="InterPro" id="IPR023346">
    <property type="entry name" value="Lysozyme-like_dom_sf"/>
</dbReference>
<evidence type="ECO:0000259" key="4">
    <source>
        <dbReference type="PROSITE" id="PS51782"/>
    </source>
</evidence>
<feature type="region of interest" description="Disordered" evidence="2">
    <location>
        <begin position="371"/>
        <end position="447"/>
    </location>
</feature>
<dbReference type="Gene3D" id="1.10.530.10">
    <property type="match status" value="1"/>
</dbReference>
<feature type="domain" description="LysM" evidence="4">
    <location>
        <begin position="682"/>
        <end position="726"/>
    </location>
</feature>
<comment type="similarity">
    <text evidence="1">Belongs to the transglycosylase Slt family.</text>
</comment>
<dbReference type="PROSITE" id="PS51782">
    <property type="entry name" value="LYSM"/>
    <property type="match status" value="7"/>
</dbReference>
<dbReference type="Pfam" id="PF01476">
    <property type="entry name" value="LysM"/>
    <property type="match status" value="7"/>
</dbReference>
<name>A0A1G6GU49_9GAMM</name>
<evidence type="ECO:0000256" key="3">
    <source>
        <dbReference type="SAM" id="SignalP"/>
    </source>
</evidence>
<dbReference type="EMBL" id="FMYK01000001">
    <property type="protein sequence ID" value="SDB85560.1"/>
    <property type="molecule type" value="Genomic_DNA"/>
</dbReference>
<dbReference type="InterPro" id="IPR036779">
    <property type="entry name" value="LysM_dom_sf"/>
</dbReference>
<feature type="compositionally biased region" description="Polar residues" evidence="2">
    <location>
        <begin position="387"/>
        <end position="402"/>
    </location>
</feature>
<feature type="compositionally biased region" description="Polar residues" evidence="2">
    <location>
        <begin position="811"/>
        <end position="835"/>
    </location>
</feature>
<feature type="domain" description="LysM" evidence="4">
    <location>
        <begin position="840"/>
        <end position="884"/>
    </location>
</feature>
<feature type="domain" description="LysM" evidence="4">
    <location>
        <begin position="760"/>
        <end position="805"/>
    </location>
</feature>
<dbReference type="SUPFAM" id="SSF54106">
    <property type="entry name" value="LysM domain"/>
    <property type="match status" value="7"/>
</dbReference>
<dbReference type="InterPro" id="IPR018392">
    <property type="entry name" value="LysM"/>
</dbReference>
<feature type="compositionally biased region" description="Low complexity" evidence="2">
    <location>
        <begin position="954"/>
        <end position="972"/>
    </location>
</feature>
<keyword evidence="3" id="KW-0732">Signal</keyword>
<feature type="region of interest" description="Disordered" evidence="2">
    <location>
        <begin position="953"/>
        <end position="992"/>
    </location>
</feature>
<reference evidence="6" key="1">
    <citation type="submission" date="2016-09" db="EMBL/GenBank/DDBJ databases">
        <authorList>
            <person name="Varghese N."/>
            <person name="Submissions S."/>
        </authorList>
    </citation>
    <scope>NUCLEOTIDE SEQUENCE [LARGE SCALE GENOMIC DNA]</scope>
    <source>
        <strain evidence="6">ANC 3699</strain>
    </source>
</reference>
<dbReference type="InterPro" id="IPR008258">
    <property type="entry name" value="Transglycosylase_SLT_dom_1"/>
</dbReference>
<proteinExistence type="inferred from homology"/>
<dbReference type="GO" id="GO:0016020">
    <property type="term" value="C:membrane"/>
    <property type="evidence" value="ECO:0007669"/>
    <property type="project" value="InterPro"/>
</dbReference>
<dbReference type="CDD" id="cd16894">
    <property type="entry name" value="MltD-like"/>
    <property type="match status" value="1"/>
</dbReference>
<dbReference type="Proteomes" id="UP000242317">
    <property type="component" value="Unassembled WGS sequence"/>
</dbReference>
<feature type="signal peptide" evidence="3">
    <location>
        <begin position="1"/>
        <end position="25"/>
    </location>
</feature>
<evidence type="ECO:0000256" key="1">
    <source>
        <dbReference type="ARBA" id="ARBA00007734"/>
    </source>
</evidence>
<dbReference type="RefSeq" id="WP_092616014.1">
    <property type="nucleotide sequence ID" value="NZ_FMYK01000001.1"/>
</dbReference>
<dbReference type="OrthoDB" id="9815002at2"/>
<feature type="domain" description="LysM" evidence="4">
    <location>
        <begin position="618"/>
        <end position="662"/>
    </location>
</feature>
<feature type="compositionally biased region" description="Low complexity" evidence="2">
    <location>
        <begin position="403"/>
        <end position="438"/>
    </location>
</feature>
<feature type="domain" description="LysM" evidence="4">
    <location>
        <begin position="1044"/>
        <end position="1088"/>
    </location>
</feature>
<dbReference type="GO" id="GO:0008932">
    <property type="term" value="F:lytic endotransglycosylase activity"/>
    <property type="evidence" value="ECO:0007669"/>
    <property type="project" value="TreeGrafter"/>
</dbReference>
<gene>
    <name evidence="5" type="ORF">SAMN05421749_101428</name>
</gene>
<feature type="compositionally biased region" description="Low complexity" evidence="2">
    <location>
        <begin position="895"/>
        <end position="905"/>
    </location>
</feature>
<protein>
    <submittedName>
        <fullName evidence="5">LysM domain-containing protein</fullName>
    </submittedName>
</protein>
<feature type="compositionally biased region" description="Basic and acidic residues" evidence="2">
    <location>
        <begin position="974"/>
        <end position="987"/>
    </location>
</feature>
<evidence type="ECO:0000313" key="6">
    <source>
        <dbReference type="Proteomes" id="UP000242317"/>
    </source>
</evidence>